<dbReference type="OrthoDB" id="192208at2759"/>
<feature type="compositionally biased region" description="Basic and acidic residues" evidence="2">
    <location>
        <begin position="423"/>
        <end position="441"/>
    </location>
</feature>
<evidence type="ECO:0000313" key="3">
    <source>
        <dbReference type="EMBL" id="TFK07188.1"/>
    </source>
</evidence>
<sequence length="585" mass="67702">MAALNNTSPMNPFQVFMGVLPLQQAKETEKLDMQQSLNEKPSLCPIGSMQKVNQKIAHLRLELEKFHTGDLVIEDLESLKRHSGQKSFRREKKHFKTSRDRDRDRKEICHFAQKYEHSMRASDFDPLSQTKLTYKKPQNTSEKNKLVELYQYPGYNEHEPTPLPNGTELAEVLEKVVCAQRKSASGKTPFPSKMLQKFLTAPVSHAILLDSFWWFFLHLYQPNREIQGRLFDRIAKNYAALLFDCHRLRYQNALIKVFPSLLSQTLYTCFCSSFPRSWFNTHEFKSQLCNVLSEWMTGTLPVPGSYSNWDYSHLEPERFRREDLLSTKGKQRKESSVPFASSKASGNPEKTPQPSIQPYKKSMSLGQTVNKYQPDQTSVDLDSKEVVHASMSLKGINPHTMPHDMQPEKDDLKSAWKQPQHTFETRRLKIAPLHRELELRPARSKPRGPPAPPAGAPSKTPAPHARKEKTKQTIFFSFTFQTTESTPTYADVIRQGFNHIRHLDNAFKTVHQRHCREMKDFDQHQWKEKQEFLRKEKQLLSEKGEMKKLNQLLTPRLDVLLSSDKTSSLSQKCLHPETTISQTAP</sequence>
<feature type="region of interest" description="Disordered" evidence="2">
    <location>
        <begin position="564"/>
        <end position="585"/>
    </location>
</feature>
<dbReference type="Proteomes" id="UP000297703">
    <property type="component" value="Unassembled WGS sequence"/>
</dbReference>
<feature type="region of interest" description="Disordered" evidence="2">
    <location>
        <begin position="326"/>
        <end position="360"/>
    </location>
</feature>
<dbReference type="PANTHER" id="PTHR33560">
    <property type="entry name" value="PROTEIN FAM227B"/>
    <property type="match status" value="1"/>
</dbReference>
<reference evidence="3 4" key="2">
    <citation type="submission" date="2019-04" db="EMBL/GenBank/DDBJ databases">
        <title>The genome sequence of big-headed turtle.</title>
        <authorList>
            <person name="Gong S."/>
        </authorList>
    </citation>
    <scope>NUCLEOTIDE SEQUENCE [LARGE SCALE GENOMIC DNA]</scope>
    <source>
        <strain evidence="3">DO16091913</strain>
        <tissue evidence="3">Muscle</tissue>
    </source>
</reference>
<protein>
    <submittedName>
        <fullName evidence="3">Tubulin polyglutamylase complex subunit 1</fullName>
    </submittedName>
</protein>
<dbReference type="EMBL" id="QXTE01000087">
    <property type="protein sequence ID" value="TFK07188.1"/>
    <property type="molecule type" value="Genomic_DNA"/>
</dbReference>
<dbReference type="Pfam" id="PF14922">
    <property type="entry name" value="FWWh"/>
    <property type="match status" value="1"/>
</dbReference>
<organism evidence="3 4">
    <name type="scientific">Platysternon megacephalum</name>
    <name type="common">big-headed turtle</name>
    <dbReference type="NCBI Taxonomy" id="55544"/>
    <lineage>
        <taxon>Eukaryota</taxon>
        <taxon>Metazoa</taxon>
        <taxon>Chordata</taxon>
        <taxon>Craniata</taxon>
        <taxon>Vertebrata</taxon>
        <taxon>Euteleostomi</taxon>
        <taxon>Archelosauria</taxon>
        <taxon>Testudinata</taxon>
        <taxon>Testudines</taxon>
        <taxon>Cryptodira</taxon>
        <taxon>Durocryptodira</taxon>
        <taxon>Testudinoidea</taxon>
        <taxon>Platysternidae</taxon>
        <taxon>Platysternon</taxon>
    </lineage>
</organism>
<dbReference type="InterPro" id="IPR029417">
    <property type="entry name" value="FAM227"/>
</dbReference>
<gene>
    <name evidence="3" type="ORF">DR999_PMT09866</name>
</gene>
<dbReference type="AlphaFoldDB" id="A0A4D9EHG8"/>
<feature type="region of interest" description="Disordered" evidence="2">
    <location>
        <begin position="423"/>
        <end position="468"/>
    </location>
</feature>
<evidence type="ECO:0000256" key="1">
    <source>
        <dbReference type="ARBA" id="ARBA00008666"/>
    </source>
</evidence>
<comment type="caution">
    <text evidence="3">The sequence shown here is derived from an EMBL/GenBank/DDBJ whole genome shotgun (WGS) entry which is preliminary data.</text>
</comment>
<dbReference type="STRING" id="55544.A0A4D9EHG8"/>
<keyword evidence="4" id="KW-1185">Reference proteome</keyword>
<evidence type="ECO:0000313" key="4">
    <source>
        <dbReference type="Proteomes" id="UP000297703"/>
    </source>
</evidence>
<accession>A0A4D9EHG8</accession>
<dbReference type="PANTHER" id="PTHR33560:SF1">
    <property type="entry name" value="PROTEIN FAM227A"/>
    <property type="match status" value="1"/>
</dbReference>
<name>A0A4D9EHG8_9SAUR</name>
<evidence type="ECO:0000256" key="2">
    <source>
        <dbReference type="SAM" id="MobiDB-lite"/>
    </source>
</evidence>
<feature type="compositionally biased region" description="Polar residues" evidence="2">
    <location>
        <begin position="338"/>
        <end position="356"/>
    </location>
</feature>
<proteinExistence type="inferred from homology"/>
<reference evidence="3 4" key="1">
    <citation type="submission" date="2019-04" db="EMBL/GenBank/DDBJ databases">
        <title>Draft genome of the big-headed turtle Platysternon megacephalum.</title>
        <authorList>
            <person name="Gong S."/>
        </authorList>
    </citation>
    <scope>NUCLEOTIDE SEQUENCE [LARGE SCALE GENOMIC DNA]</scope>
    <source>
        <strain evidence="3">DO16091913</strain>
        <tissue evidence="3">Muscle</tissue>
    </source>
</reference>
<comment type="similarity">
    <text evidence="1">Belongs to the FAM227 family.</text>
</comment>